<feature type="transmembrane region" description="Helical" evidence="1">
    <location>
        <begin position="275"/>
        <end position="295"/>
    </location>
</feature>
<feature type="transmembrane region" description="Helical" evidence="1">
    <location>
        <begin position="207"/>
        <end position="224"/>
    </location>
</feature>
<dbReference type="EMBL" id="PVTF01000006">
    <property type="protein sequence ID" value="PRY40350.1"/>
    <property type="molecule type" value="Genomic_DNA"/>
</dbReference>
<feature type="transmembrane region" description="Helical" evidence="1">
    <location>
        <begin position="307"/>
        <end position="327"/>
    </location>
</feature>
<keyword evidence="3" id="KW-1185">Reference proteome</keyword>
<dbReference type="Proteomes" id="UP000239494">
    <property type="component" value="Unassembled WGS sequence"/>
</dbReference>
<comment type="caution">
    <text evidence="2">The sequence shown here is derived from an EMBL/GenBank/DDBJ whole genome shotgun (WGS) entry which is preliminary data.</text>
</comment>
<keyword evidence="1" id="KW-1133">Transmembrane helix</keyword>
<feature type="transmembrane region" description="Helical" evidence="1">
    <location>
        <begin position="55"/>
        <end position="72"/>
    </location>
</feature>
<gene>
    <name evidence="2" type="ORF">CLV43_10684</name>
</gene>
<dbReference type="RefSeq" id="WP_106188922.1">
    <property type="nucleotide sequence ID" value="NZ_PVTF01000006.1"/>
</dbReference>
<feature type="transmembrane region" description="Helical" evidence="1">
    <location>
        <begin position="168"/>
        <end position="187"/>
    </location>
</feature>
<dbReference type="PANTHER" id="PTHR36840:SF1">
    <property type="entry name" value="BLL5714 PROTEIN"/>
    <property type="match status" value="1"/>
</dbReference>
<dbReference type="PANTHER" id="PTHR36840">
    <property type="entry name" value="BLL5714 PROTEIN"/>
    <property type="match status" value="1"/>
</dbReference>
<protein>
    <submittedName>
        <fullName evidence="2">Low temperature requirement protein LtrA</fullName>
    </submittedName>
</protein>
<evidence type="ECO:0000256" key="1">
    <source>
        <dbReference type="SAM" id="Phobius"/>
    </source>
</evidence>
<name>A0A2T0T3U8_9PSEU</name>
<reference evidence="2 3" key="1">
    <citation type="submission" date="2018-03" db="EMBL/GenBank/DDBJ databases">
        <title>Genomic Encyclopedia of Archaeal and Bacterial Type Strains, Phase II (KMG-II): from individual species to whole genera.</title>
        <authorList>
            <person name="Goeker M."/>
        </authorList>
    </citation>
    <scope>NUCLEOTIDE SEQUENCE [LARGE SCALE GENOMIC DNA]</scope>
    <source>
        <strain evidence="2 3">DSM 44720</strain>
    </source>
</reference>
<evidence type="ECO:0000313" key="3">
    <source>
        <dbReference type="Proteomes" id="UP000239494"/>
    </source>
</evidence>
<feature type="transmembrane region" description="Helical" evidence="1">
    <location>
        <begin position="25"/>
        <end position="43"/>
    </location>
</feature>
<feature type="transmembrane region" description="Helical" evidence="1">
    <location>
        <begin position="236"/>
        <end position="255"/>
    </location>
</feature>
<evidence type="ECO:0000313" key="2">
    <source>
        <dbReference type="EMBL" id="PRY40350.1"/>
    </source>
</evidence>
<accession>A0A2T0T3U8</accession>
<keyword evidence="1" id="KW-0812">Transmembrane</keyword>
<organism evidence="2 3">
    <name type="scientific">Umezawaea tangerina</name>
    <dbReference type="NCBI Taxonomy" id="84725"/>
    <lineage>
        <taxon>Bacteria</taxon>
        <taxon>Bacillati</taxon>
        <taxon>Actinomycetota</taxon>
        <taxon>Actinomycetes</taxon>
        <taxon>Pseudonocardiales</taxon>
        <taxon>Pseudonocardiaceae</taxon>
        <taxon>Umezawaea</taxon>
    </lineage>
</organism>
<dbReference type="AlphaFoldDB" id="A0A2T0T3U8"/>
<feature type="transmembrane region" description="Helical" evidence="1">
    <location>
        <begin position="115"/>
        <end position="133"/>
    </location>
</feature>
<feature type="transmembrane region" description="Helical" evidence="1">
    <location>
        <begin position="339"/>
        <end position="372"/>
    </location>
</feature>
<keyword evidence="1" id="KW-0472">Membrane</keyword>
<feature type="transmembrane region" description="Helical" evidence="1">
    <location>
        <begin position="84"/>
        <end position="103"/>
    </location>
</feature>
<dbReference type="OrthoDB" id="7698234at2"/>
<proteinExistence type="predicted"/>
<sequence>MTVPYRPMTARRPDEPHRASTPLELLFDLSFVVAVASAAAMLHHSLTEDHIGHGVLGYVTVFFAIWWAWLNFTWFASSYDTDDVVYRVTTLVQVTGVLVLAAGVPRAFEDGDFKIVTAGYVVMRLAMVSQWLRAWHGDQDRRGTALRYAAGITAVQLGWVARLFLPDGLLLTAFIVLAVLEMLVPVWAERAAGTTFHPGHVVERYGLFTLIVLGESILAASNAIRAGLDAAADVPGLVSLAFAGLVIVFALWWLYFDHPAEEQLTTLRKSLTWGYGHYLVFASAAAVGAGLEVSVDYDTHATHLPSLAAAMTTTVPVAVYLLVVWFLQVFPSARGTAKWAFPVGAALVLAASFGPAPIHVTAVLLAALVAVVVTAERASRG</sequence>
<dbReference type="Pfam" id="PF06772">
    <property type="entry name" value="LtrA"/>
    <property type="match status" value="1"/>
</dbReference>
<dbReference type="InterPro" id="IPR010640">
    <property type="entry name" value="Low_temperature_requirement_A"/>
</dbReference>